<sequence>MHPRWSFKLTTLPEVTSGAPLLGRSRSLSRHTANVQVLFRIETELSVTWKGKEGDYYAYCCLDRMGKRTVLTPDKCSARWK</sequence>
<evidence type="ECO:0000313" key="2">
    <source>
        <dbReference type="Proteomes" id="UP000824782"/>
    </source>
</evidence>
<dbReference type="EMBL" id="WNYA01000001">
    <property type="protein sequence ID" value="KAG8594165.1"/>
    <property type="molecule type" value="Genomic_DNA"/>
</dbReference>
<organism evidence="1 2">
    <name type="scientific">Engystomops pustulosus</name>
    <name type="common">Tungara frog</name>
    <name type="synonym">Physalaemus pustulosus</name>
    <dbReference type="NCBI Taxonomy" id="76066"/>
    <lineage>
        <taxon>Eukaryota</taxon>
        <taxon>Metazoa</taxon>
        <taxon>Chordata</taxon>
        <taxon>Craniata</taxon>
        <taxon>Vertebrata</taxon>
        <taxon>Euteleostomi</taxon>
        <taxon>Amphibia</taxon>
        <taxon>Batrachia</taxon>
        <taxon>Anura</taxon>
        <taxon>Neobatrachia</taxon>
        <taxon>Hyloidea</taxon>
        <taxon>Leptodactylidae</taxon>
        <taxon>Leiuperinae</taxon>
        <taxon>Engystomops</taxon>
    </lineage>
</organism>
<name>A0AAV7DB32_ENGPU</name>
<dbReference type="Proteomes" id="UP000824782">
    <property type="component" value="Unassembled WGS sequence"/>
</dbReference>
<keyword evidence="2" id="KW-1185">Reference proteome</keyword>
<proteinExistence type="predicted"/>
<protein>
    <submittedName>
        <fullName evidence="1">Uncharacterized protein</fullName>
    </submittedName>
</protein>
<evidence type="ECO:0000313" key="1">
    <source>
        <dbReference type="EMBL" id="KAG8594165.1"/>
    </source>
</evidence>
<gene>
    <name evidence="1" type="ORF">GDO81_001105</name>
</gene>
<accession>A0AAV7DB32</accession>
<reference evidence="1" key="1">
    <citation type="thesis" date="2020" institute="ProQuest LLC" country="789 East Eisenhower Parkway, Ann Arbor, MI, USA">
        <title>Comparative Genomics and Chromosome Evolution.</title>
        <authorList>
            <person name="Mudd A.B."/>
        </authorList>
    </citation>
    <scope>NUCLEOTIDE SEQUENCE</scope>
    <source>
        <strain evidence="1">237g6f4</strain>
        <tissue evidence="1">Blood</tissue>
    </source>
</reference>
<dbReference type="AlphaFoldDB" id="A0AAV7DB32"/>
<comment type="caution">
    <text evidence="1">The sequence shown here is derived from an EMBL/GenBank/DDBJ whole genome shotgun (WGS) entry which is preliminary data.</text>
</comment>